<dbReference type="GO" id="GO:0031510">
    <property type="term" value="C:SUMO activating enzyme complex"/>
    <property type="evidence" value="ECO:0007669"/>
    <property type="project" value="TreeGrafter"/>
</dbReference>
<dbReference type="GO" id="GO:0019948">
    <property type="term" value="F:SUMO activating enzyme activity"/>
    <property type="evidence" value="ECO:0007669"/>
    <property type="project" value="TreeGrafter"/>
</dbReference>
<dbReference type="InterPro" id="IPR000594">
    <property type="entry name" value="ThiF_NAD_FAD-bd"/>
</dbReference>
<dbReference type="InterPro" id="IPR045886">
    <property type="entry name" value="ThiF/MoeB/HesA"/>
</dbReference>
<name>A0A1D3LJM8_PLACU</name>
<reference evidence="2 3" key="1">
    <citation type="submission" date="2016-08" db="EMBL/GenBank/DDBJ databases">
        <authorList>
            <consortium name="Pathogen Informatics"/>
        </authorList>
    </citation>
    <scope>NUCLEOTIDE SEQUENCE [LARGE SCALE GENOMIC DNA]</scope>
    <source>
        <strain evidence="2 3">CB</strain>
    </source>
</reference>
<protein>
    <submittedName>
        <fullName evidence="2">Ubiquitin-activating enzyme E1, putative</fullName>
    </submittedName>
</protein>
<organism evidence="2 3">
    <name type="scientific">Plasmodium chabaudi chabaudi</name>
    <dbReference type="NCBI Taxonomy" id="31271"/>
    <lineage>
        <taxon>Eukaryota</taxon>
        <taxon>Sar</taxon>
        <taxon>Alveolata</taxon>
        <taxon>Apicomplexa</taxon>
        <taxon>Aconoidasida</taxon>
        <taxon>Haemosporida</taxon>
        <taxon>Plasmodiidae</taxon>
        <taxon>Plasmodium</taxon>
        <taxon>Plasmodium (Vinckeia)</taxon>
    </lineage>
</organism>
<dbReference type="Gene3D" id="3.40.50.720">
    <property type="entry name" value="NAD(P)-binding Rossmann-like Domain"/>
    <property type="match status" value="1"/>
</dbReference>
<accession>A0A1D3LJM8</accession>
<evidence type="ECO:0000313" key="3">
    <source>
        <dbReference type="Proteomes" id="UP000195489"/>
    </source>
</evidence>
<dbReference type="AlphaFoldDB" id="A0A1D3LJM8"/>
<dbReference type="GO" id="GO:0016925">
    <property type="term" value="P:protein sumoylation"/>
    <property type="evidence" value="ECO:0007669"/>
    <property type="project" value="TreeGrafter"/>
</dbReference>
<feature type="domain" description="THIF-type NAD/FAD binding fold" evidence="1">
    <location>
        <begin position="7"/>
        <end position="550"/>
    </location>
</feature>
<dbReference type="Proteomes" id="UP000195489">
    <property type="component" value="Chromosome 13"/>
</dbReference>
<gene>
    <name evidence="2" type="ORF">PCHCB_000420300</name>
</gene>
<dbReference type="PANTHER" id="PTHR10953">
    <property type="entry name" value="UBIQUITIN-ACTIVATING ENZYME E1"/>
    <property type="match status" value="1"/>
</dbReference>
<dbReference type="SUPFAM" id="SSF69572">
    <property type="entry name" value="Activating enzymes of the ubiquitin-like proteins"/>
    <property type="match status" value="1"/>
</dbReference>
<dbReference type="PANTHER" id="PTHR10953:SF162">
    <property type="entry name" value="SUMO-ACTIVATING ENZYME SUBUNIT 1"/>
    <property type="match status" value="1"/>
</dbReference>
<proteinExistence type="predicted"/>
<dbReference type="EMBL" id="LT608165">
    <property type="protein sequence ID" value="SCM09711.1"/>
    <property type="molecule type" value="Genomic_DNA"/>
</dbReference>
<evidence type="ECO:0000259" key="1">
    <source>
        <dbReference type="Pfam" id="PF00899"/>
    </source>
</evidence>
<dbReference type="GO" id="GO:0005737">
    <property type="term" value="C:cytoplasm"/>
    <property type="evidence" value="ECO:0007669"/>
    <property type="project" value="TreeGrafter"/>
</dbReference>
<dbReference type="Pfam" id="PF00899">
    <property type="entry name" value="ThiF"/>
    <property type="match status" value="1"/>
</dbReference>
<sequence>MNELDMYKRQISLWGKEHQEILMNSRVCFLGSELIIFEICKGLILSGISSITIIDDQKVCEDDLKYYILNNSDKTSEYKCDIIKENLLSINKNANVKCVVNNPIEYFYNNIINDNGYDILICNLSVKNNLKIEKVCAKYGIKVITCNVSNAIGYLNVNIGKHIYMEAKQINRLRCNDSIYSFSYYYNIALSLYDSLKEYINTVDYSNFQTNDELNKILFLSKIYHNFSYEINETTKSEKIIKHVKDKIKLTNISFGNLDKVNYLIYLSYIKERIKLILQNNNYINKEIHNHIHIFLIVYKSFIKKKKYMPYLYNDNYGNKHVEAFQGVDEIKTILKKRKYEDEKELKLLIMKKKKKYKFIKNFEISHFAYLFSNFLCINFVDSEERDNKNQILMENFLYFCYLHDVSHENGGSLNSIEKCSLHSLKSELLLCNDKKDLLNFGKVTLFNSIKKEEGIVKQNCSYNKDCAFLFFKMDDQKIRSLSYIDVNINRLLEKVKIGNKLFDNLNSLKHVCSNYVTTIISGLITQEVIKICSLHLKPHVNYYFIKTSYLRFMHR</sequence>
<evidence type="ECO:0000313" key="2">
    <source>
        <dbReference type="EMBL" id="SCM09711.1"/>
    </source>
</evidence>
<dbReference type="InterPro" id="IPR035985">
    <property type="entry name" value="Ubiquitin-activating_enz"/>
</dbReference>